<reference evidence="1 2" key="1">
    <citation type="submission" date="2019-11" db="EMBL/GenBank/DDBJ databases">
        <title>Comparative genomics of hydrocarbon-degrading Desulfosarcina strains.</title>
        <authorList>
            <person name="Watanabe M."/>
            <person name="Kojima H."/>
            <person name="Fukui M."/>
        </authorList>
    </citation>
    <scope>NUCLEOTIDE SEQUENCE [LARGE SCALE GENOMIC DNA]</scope>
    <source>
        <strain evidence="1 2">28bB2T</strain>
    </source>
</reference>
<evidence type="ECO:0000313" key="2">
    <source>
        <dbReference type="Proteomes" id="UP000425960"/>
    </source>
</evidence>
<name>A0A5K8A0I2_9BACT</name>
<dbReference type="KEGG" id="dov:DSCO28_64820"/>
<evidence type="ECO:0000313" key="1">
    <source>
        <dbReference type="EMBL" id="BBO85916.1"/>
    </source>
</evidence>
<dbReference type="AlphaFoldDB" id="A0A5K8A0I2"/>
<protein>
    <submittedName>
        <fullName evidence="1">Uncharacterized protein</fullName>
    </submittedName>
</protein>
<gene>
    <name evidence="1" type="ORF">DSCO28_64820</name>
</gene>
<dbReference type="EMBL" id="AP021876">
    <property type="protein sequence ID" value="BBO85916.1"/>
    <property type="molecule type" value="Genomic_DNA"/>
</dbReference>
<sequence length="306" mass="34325">MPAWSEVRDLRTWMLRGFSLRGAVLCLAVLAVLISEVRFNWVEILMGRYLAATNSYRPESGNVWEQGRLRQVATQTLEQMVTDQLTAQREAREASSLAELVDGLSDSRGTMISAERFKALYSQVPEAVARTLFSPILMLRISAEKSWERVYLERENGQVGIYLLDRANNVLSYTTISGRRLESTGAGGPLVSGTLEEHPEFSGRIYPADRFFMALDTLSPEVQRGVLPRPATVLAVEGNPVRVGISDEVNADAIRIAIEMETPRGRQLLITVGQEWAVWQLRLRLEPRLARPATQRSGWLLRGGDR</sequence>
<dbReference type="RefSeq" id="WP_155325378.1">
    <property type="nucleotide sequence ID" value="NZ_AP021876.1"/>
</dbReference>
<dbReference type="Proteomes" id="UP000425960">
    <property type="component" value="Chromosome"/>
</dbReference>
<accession>A0A5K8A0I2</accession>
<proteinExistence type="predicted"/>
<organism evidence="1 2">
    <name type="scientific">Desulfosarcina ovata subsp. sediminis</name>
    <dbReference type="NCBI Taxonomy" id="885957"/>
    <lineage>
        <taxon>Bacteria</taxon>
        <taxon>Pseudomonadati</taxon>
        <taxon>Thermodesulfobacteriota</taxon>
        <taxon>Desulfobacteria</taxon>
        <taxon>Desulfobacterales</taxon>
        <taxon>Desulfosarcinaceae</taxon>
        <taxon>Desulfosarcina</taxon>
    </lineage>
</organism>